<feature type="transmembrane region" description="Helical" evidence="1">
    <location>
        <begin position="151"/>
        <end position="170"/>
    </location>
</feature>
<evidence type="ECO:0000256" key="1">
    <source>
        <dbReference type="SAM" id="Phobius"/>
    </source>
</evidence>
<sequence length="190" mass="19887">MTQPTESKVRGWAALAVVAYGAVVVALTMLKAYFVIGLLWRPESQRGRSVEWVPFAQLGDAQTWFGPVFDALGNLAFFVPLGVLLYILLESRAGAVLVVVVTGAAISATVEVLQYALALGHSDVTDLLFNTAGALVGALIARACGPRLHPLWIGLALVTAAVFAVLVVLGPRLGDPAAVVELGTGRSPAR</sequence>
<dbReference type="EMBL" id="JAWLKJ010000002">
    <property type="protein sequence ID" value="MDV6299076.1"/>
    <property type="molecule type" value="Genomic_DNA"/>
</dbReference>
<feature type="transmembrane region" description="Helical" evidence="1">
    <location>
        <begin position="96"/>
        <end position="115"/>
    </location>
</feature>
<dbReference type="RefSeq" id="WP_317469620.1">
    <property type="nucleotide sequence ID" value="NZ_JAWLKJ010000002.1"/>
</dbReference>
<protein>
    <submittedName>
        <fullName evidence="3">VanZ family protein</fullName>
    </submittedName>
</protein>
<organism evidence="3 4">
    <name type="scientific">Dietzia maris</name>
    <dbReference type="NCBI Taxonomy" id="37915"/>
    <lineage>
        <taxon>Bacteria</taxon>
        <taxon>Bacillati</taxon>
        <taxon>Actinomycetota</taxon>
        <taxon>Actinomycetes</taxon>
        <taxon>Mycobacteriales</taxon>
        <taxon>Dietziaceae</taxon>
        <taxon>Dietzia</taxon>
    </lineage>
</organism>
<evidence type="ECO:0000259" key="2">
    <source>
        <dbReference type="Pfam" id="PF04892"/>
    </source>
</evidence>
<feature type="domain" description="VanZ-like" evidence="2">
    <location>
        <begin position="18"/>
        <end position="143"/>
    </location>
</feature>
<feature type="transmembrane region" description="Helical" evidence="1">
    <location>
        <begin position="12"/>
        <end position="40"/>
    </location>
</feature>
<keyword evidence="1" id="KW-0812">Transmembrane</keyword>
<evidence type="ECO:0000313" key="4">
    <source>
        <dbReference type="Proteomes" id="UP001185873"/>
    </source>
</evidence>
<reference evidence="3" key="1">
    <citation type="submission" date="2023-10" db="EMBL/GenBank/DDBJ databases">
        <title>Development of a sustainable strategy for remediation of hydrocarbon-contaminated territories based on the waste exchange concept.</title>
        <authorList>
            <person name="Krivoruchko A."/>
        </authorList>
    </citation>
    <scope>NUCLEOTIDE SEQUENCE</scope>
    <source>
        <strain evidence="3">IEGM 1175</strain>
    </source>
</reference>
<comment type="caution">
    <text evidence="3">The sequence shown here is derived from an EMBL/GenBank/DDBJ whole genome shotgun (WGS) entry which is preliminary data.</text>
</comment>
<dbReference type="GeneID" id="97371405"/>
<dbReference type="PANTHER" id="PTHR36834">
    <property type="entry name" value="MEMBRANE PROTEIN-RELATED"/>
    <property type="match status" value="1"/>
</dbReference>
<feature type="transmembrane region" description="Helical" evidence="1">
    <location>
        <begin position="71"/>
        <end position="89"/>
    </location>
</feature>
<proteinExistence type="predicted"/>
<dbReference type="InterPro" id="IPR006976">
    <property type="entry name" value="VanZ-like"/>
</dbReference>
<evidence type="ECO:0000313" key="3">
    <source>
        <dbReference type="EMBL" id="MDV6299076.1"/>
    </source>
</evidence>
<dbReference type="PANTHER" id="PTHR36834:SF1">
    <property type="entry name" value="INTEGRAL MEMBRANE PROTEIN"/>
    <property type="match status" value="1"/>
</dbReference>
<keyword evidence="1" id="KW-0472">Membrane</keyword>
<keyword evidence="1" id="KW-1133">Transmembrane helix</keyword>
<dbReference type="Proteomes" id="UP001185873">
    <property type="component" value="Unassembled WGS sequence"/>
</dbReference>
<dbReference type="Pfam" id="PF04892">
    <property type="entry name" value="VanZ"/>
    <property type="match status" value="1"/>
</dbReference>
<gene>
    <name evidence="3" type="ORF">R3P82_08100</name>
</gene>
<name>A0AAE4R148_9ACTN</name>
<accession>A0AAE4R148</accession>
<dbReference type="InterPro" id="IPR053150">
    <property type="entry name" value="Teicoplanin_resist-assoc"/>
</dbReference>
<dbReference type="AlphaFoldDB" id="A0AAE4R148"/>